<feature type="domain" description="Methyltransferase type 11" evidence="5">
    <location>
        <begin position="41"/>
        <end position="133"/>
    </location>
</feature>
<dbReference type="GO" id="GO:0008757">
    <property type="term" value="F:S-adenosylmethionine-dependent methyltransferase activity"/>
    <property type="evidence" value="ECO:0007669"/>
    <property type="project" value="InterPro"/>
</dbReference>
<dbReference type="STRING" id="138119.DSY0874"/>
<evidence type="ECO:0000256" key="4">
    <source>
        <dbReference type="ARBA" id="ARBA00025707"/>
    </source>
</evidence>
<evidence type="ECO:0000256" key="3">
    <source>
        <dbReference type="ARBA" id="ARBA00022679"/>
    </source>
</evidence>
<dbReference type="CDD" id="cd02440">
    <property type="entry name" value="AdoMet_MTases"/>
    <property type="match status" value="1"/>
</dbReference>
<dbReference type="EMBL" id="AP008230">
    <property type="protein sequence ID" value="BAE82663.1"/>
    <property type="molecule type" value="Genomic_DNA"/>
</dbReference>
<dbReference type="Gene3D" id="3.40.50.150">
    <property type="entry name" value="Vaccinia Virus protein VP39"/>
    <property type="match status" value="1"/>
</dbReference>
<dbReference type="InterPro" id="IPR029063">
    <property type="entry name" value="SAM-dependent_MTases_sf"/>
</dbReference>
<dbReference type="HOGENOM" id="CLU_039068_9_1_9"/>
<protein>
    <recommendedName>
        <fullName evidence="5">Methyltransferase type 11 domain-containing protein</fullName>
    </recommendedName>
</protein>
<dbReference type="AlphaFoldDB" id="Q24Z79"/>
<comment type="pathway">
    <text evidence="1">Lipid metabolism.</text>
</comment>
<accession>Q24Z79</accession>
<dbReference type="eggNOG" id="COG2226">
    <property type="taxonomic scope" value="Bacteria"/>
</dbReference>
<organism evidence="6 7">
    <name type="scientific">Desulfitobacterium hafniense (strain Y51)</name>
    <dbReference type="NCBI Taxonomy" id="138119"/>
    <lineage>
        <taxon>Bacteria</taxon>
        <taxon>Bacillati</taxon>
        <taxon>Bacillota</taxon>
        <taxon>Clostridia</taxon>
        <taxon>Eubacteriales</taxon>
        <taxon>Desulfitobacteriaceae</taxon>
        <taxon>Desulfitobacterium</taxon>
    </lineage>
</organism>
<dbReference type="Proteomes" id="UP000001946">
    <property type="component" value="Chromosome"/>
</dbReference>
<keyword evidence="2" id="KW-0489">Methyltransferase</keyword>
<sequence>MNYYECAALRAVTGETVRPGSFRLTKRAIEFCGLEAGNRLLDVGCGTGASVEFCIKDYRLAAIGIDPSPKMLELGIKRWAELPITQGRAESLAFPDQSIDTILSECCLCHYTDIGQALQEFYRVMSAQGWLIISDLYIRKDNLRRKNVKATEFSSFMKMETVQQLVAEYGFEVVLAEDHTEELKRLSIELIMKYGSVENFWNIACKSCRNCCFNEVSKGGRLGYYLLIAQKND</sequence>
<reference evidence="6 7" key="1">
    <citation type="journal article" date="2006" name="J. Bacteriol.">
        <title>Complete genome sequence of the dehalorespiring bacterium Desulfitobacterium hafniense Y51 and comparison with Dehalococcoides ethenogenes 195.</title>
        <authorList>
            <person name="Nonaka H."/>
            <person name="Keresztes G."/>
            <person name="Shinoda Y."/>
            <person name="Ikenaga Y."/>
            <person name="Abe M."/>
            <person name="Naito K."/>
            <person name="Inatomi K."/>
            <person name="Furukawa K."/>
            <person name="Inui M."/>
            <person name="Yukawa H."/>
        </authorList>
    </citation>
    <scope>NUCLEOTIDE SEQUENCE [LARGE SCALE GENOMIC DNA]</scope>
    <source>
        <strain evidence="6 7">Y51</strain>
    </source>
</reference>
<evidence type="ECO:0000256" key="2">
    <source>
        <dbReference type="ARBA" id="ARBA00022603"/>
    </source>
</evidence>
<dbReference type="KEGG" id="dsy:DSY0874"/>
<evidence type="ECO:0000256" key="1">
    <source>
        <dbReference type="ARBA" id="ARBA00005189"/>
    </source>
</evidence>
<dbReference type="NCBIfam" id="NF045667">
    <property type="entry name" value="MTase_DVU1556"/>
    <property type="match status" value="1"/>
</dbReference>
<dbReference type="Pfam" id="PF08241">
    <property type="entry name" value="Methyltransf_11"/>
    <property type="match status" value="1"/>
</dbReference>
<dbReference type="InterPro" id="IPR013216">
    <property type="entry name" value="Methyltransf_11"/>
</dbReference>
<dbReference type="PANTHER" id="PTHR44307:SF2">
    <property type="entry name" value="PHOSPHOETHANOLAMINE METHYLTRANSFERASE ISOFORM X1"/>
    <property type="match status" value="1"/>
</dbReference>
<dbReference type="RefSeq" id="WP_011459393.1">
    <property type="nucleotide sequence ID" value="NC_007907.1"/>
</dbReference>
<evidence type="ECO:0000313" key="6">
    <source>
        <dbReference type="EMBL" id="BAE82663.1"/>
    </source>
</evidence>
<keyword evidence="3" id="KW-0808">Transferase</keyword>
<proteinExistence type="predicted"/>
<dbReference type="PANTHER" id="PTHR44307">
    <property type="entry name" value="PHOSPHOETHANOLAMINE METHYLTRANSFERASE"/>
    <property type="match status" value="1"/>
</dbReference>
<evidence type="ECO:0000313" key="7">
    <source>
        <dbReference type="Proteomes" id="UP000001946"/>
    </source>
</evidence>
<comment type="pathway">
    <text evidence="4">Phospholipid metabolism.</text>
</comment>
<evidence type="ECO:0000259" key="5">
    <source>
        <dbReference type="Pfam" id="PF08241"/>
    </source>
</evidence>
<keyword evidence="7" id="KW-1185">Reference proteome</keyword>
<name>Q24Z79_DESHY</name>
<dbReference type="GO" id="GO:0032259">
    <property type="term" value="P:methylation"/>
    <property type="evidence" value="ECO:0007669"/>
    <property type="project" value="UniProtKB-KW"/>
</dbReference>
<gene>
    <name evidence="6" type="ordered locus">DSY0874</name>
</gene>
<dbReference type="SUPFAM" id="SSF53335">
    <property type="entry name" value="S-adenosyl-L-methionine-dependent methyltransferases"/>
    <property type="match status" value="1"/>
</dbReference>